<sequence length="209" mass="23188">MDEVYFFGNLGHLQDLAVWLHRVEFLSPHKRGNFRLPTTYSNSAPSAWKSAVSKSAPEDSRKCEPTTLRSQSCFPAAITSYQPFDTCGSQSTWGAANDYSSHSSTFLDDYSVYRSPAQVYTDSNAPLAVYQPVGDFVSLPSWKSSISSPSHPISSFENYSEGCHSDEYTSTPPIIYNPQTQVLPPPPPPSIPLPLPQQQVPQVVLHWTE</sequence>
<dbReference type="WBParaSite" id="TASK_0000361401-mRNA-1">
    <property type="protein sequence ID" value="TASK_0000361401-mRNA-1"/>
    <property type="gene ID" value="TASK_0000361401"/>
</dbReference>
<keyword evidence="2" id="KW-1185">Reference proteome</keyword>
<dbReference type="STRING" id="60517.A0A0R3W1J9"/>
<name>A0A0R3W1J9_TAEAS</name>
<evidence type="ECO:0000313" key="2">
    <source>
        <dbReference type="Proteomes" id="UP000282613"/>
    </source>
</evidence>
<evidence type="ECO:0000313" key="1">
    <source>
        <dbReference type="EMBL" id="VDK32080.1"/>
    </source>
</evidence>
<reference evidence="1 2" key="2">
    <citation type="submission" date="2018-11" db="EMBL/GenBank/DDBJ databases">
        <authorList>
            <consortium name="Pathogen Informatics"/>
        </authorList>
    </citation>
    <scope>NUCLEOTIDE SEQUENCE [LARGE SCALE GENOMIC DNA]</scope>
</reference>
<reference evidence="3" key="1">
    <citation type="submission" date="2017-02" db="UniProtKB">
        <authorList>
            <consortium name="WormBaseParasite"/>
        </authorList>
    </citation>
    <scope>IDENTIFICATION</scope>
</reference>
<dbReference type="EMBL" id="UYRS01018305">
    <property type="protein sequence ID" value="VDK32080.1"/>
    <property type="molecule type" value="Genomic_DNA"/>
</dbReference>
<dbReference type="AlphaFoldDB" id="A0A0R3W1J9"/>
<accession>A0A0R3W1J9</accession>
<evidence type="ECO:0000313" key="3">
    <source>
        <dbReference type="WBParaSite" id="TASK_0000361401-mRNA-1"/>
    </source>
</evidence>
<protein>
    <submittedName>
        <fullName evidence="3">Extensin-like</fullName>
    </submittedName>
</protein>
<organism evidence="3">
    <name type="scientific">Taenia asiatica</name>
    <name type="common">Asian tapeworm</name>
    <dbReference type="NCBI Taxonomy" id="60517"/>
    <lineage>
        <taxon>Eukaryota</taxon>
        <taxon>Metazoa</taxon>
        <taxon>Spiralia</taxon>
        <taxon>Lophotrochozoa</taxon>
        <taxon>Platyhelminthes</taxon>
        <taxon>Cestoda</taxon>
        <taxon>Eucestoda</taxon>
        <taxon>Cyclophyllidea</taxon>
        <taxon>Taeniidae</taxon>
        <taxon>Taenia</taxon>
    </lineage>
</organism>
<dbReference type="Proteomes" id="UP000282613">
    <property type="component" value="Unassembled WGS sequence"/>
</dbReference>
<proteinExistence type="predicted"/>
<gene>
    <name evidence="1" type="ORF">TASK_LOCUS3615</name>
</gene>